<gene>
    <name evidence="1" type="ORF">AWC16_04240</name>
</gene>
<sequence length="332" mass="35109">MTTSDSDEQLDRMQAAILAAMAGDDSPTWTTPDDLSRISIEALIDDDDGLGRTRASRGNIRITGEGVTGASARVSEVARVMTGFQRLATAVGAAQQGDKSLGRQPNADVRHRTDLLLKASPGPGSIVLTIMPATSPITETGHGDGKVGMFAELETTDQLLDTAIGAAIDVFTAGNDIGPSPANSVFVRELGEMGPRTASAVRDLSKTLDRAGFDIEIDWQQPERTTRRVTVSAAAAAYIATTVENANLDEQYVEVIGEYLTVSAVSSWLIQQDDGDTVTVKLGRIGGHETRGLAVGDRVRIDAIMKIETTPGGAVKTTYTAQAVHRLGDEQS</sequence>
<keyword evidence="2" id="KW-1185">Reference proteome</keyword>
<reference evidence="1 2" key="1">
    <citation type="submission" date="2016-01" db="EMBL/GenBank/DDBJ databases">
        <title>The new phylogeny of the genus Mycobacterium.</title>
        <authorList>
            <person name="Tarcisio F."/>
            <person name="Conor M."/>
            <person name="Antonella G."/>
            <person name="Elisabetta G."/>
            <person name="Giulia F.S."/>
            <person name="Sara T."/>
            <person name="Anna F."/>
            <person name="Clotilde B."/>
            <person name="Roberto B."/>
            <person name="Veronica D.S."/>
            <person name="Fabio R."/>
            <person name="Monica P."/>
            <person name="Olivier J."/>
            <person name="Enrico T."/>
            <person name="Nicola S."/>
        </authorList>
    </citation>
    <scope>NUCLEOTIDE SEQUENCE [LARGE SCALE GENOMIC DNA]</scope>
    <source>
        <strain evidence="1 2">DSM 45394</strain>
    </source>
</reference>
<dbReference type="STRING" id="1108812.AWC16_04240"/>
<accession>A0A1X1YQN7</accession>
<evidence type="ECO:0000313" key="1">
    <source>
        <dbReference type="EMBL" id="ORW13394.1"/>
    </source>
</evidence>
<proteinExistence type="predicted"/>
<comment type="caution">
    <text evidence="1">The sequence shown here is derived from an EMBL/GenBank/DDBJ whole genome shotgun (WGS) entry which is preliminary data.</text>
</comment>
<dbReference type="AlphaFoldDB" id="A0A1X1YQN7"/>
<dbReference type="RefSeq" id="WP_046285974.1">
    <property type="nucleotide sequence ID" value="NZ_JACKVG010000028.1"/>
</dbReference>
<dbReference type="Proteomes" id="UP000193866">
    <property type="component" value="Unassembled WGS sequence"/>
</dbReference>
<name>A0A1X1YQN7_9MYCO</name>
<organism evidence="1 2">
    <name type="scientific">Mycolicibacter longobardus</name>
    <dbReference type="NCBI Taxonomy" id="1108812"/>
    <lineage>
        <taxon>Bacteria</taxon>
        <taxon>Bacillati</taxon>
        <taxon>Actinomycetota</taxon>
        <taxon>Actinomycetes</taxon>
        <taxon>Mycobacteriales</taxon>
        <taxon>Mycobacteriaceae</taxon>
        <taxon>Mycolicibacter</taxon>
    </lineage>
</organism>
<dbReference type="EMBL" id="LQPG01000008">
    <property type="protein sequence ID" value="ORW13394.1"/>
    <property type="molecule type" value="Genomic_DNA"/>
</dbReference>
<evidence type="ECO:0000313" key="2">
    <source>
        <dbReference type="Proteomes" id="UP000193866"/>
    </source>
</evidence>
<protein>
    <submittedName>
        <fullName evidence="1">Uncharacterized protein</fullName>
    </submittedName>
</protein>